<evidence type="ECO:0000256" key="5">
    <source>
        <dbReference type="HAMAP-Rule" id="MF_00182"/>
    </source>
</evidence>
<reference evidence="8 9" key="1">
    <citation type="submission" date="2014-02" db="EMBL/GenBank/DDBJ databases">
        <title>Genome sequence of Ureaplasma diversum strain 246.</title>
        <authorList>
            <person name="Sirand-Pugnet P."/>
            <person name="Breton M."/>
            <person name="Dordet-Frisoni E."/>
            <person name="Baranowski E."/>
            <person name="Barre A."/>
            <person name="Couture C."/>
            <person name="Dupuy V."/>
            <person name="Gaurivaud P."/>
            <person name="Jacob D."/>
            <person name="Lemaitre C."/>
            <person name="Manso-Silvan L."/>
            <person name="Nikolski M."/>
            <person name="Nouvel L.-X."/>
            <person name="Poumarat F."/>
            <person name="Tardy F."/>
            <person name="Thebault P."/>
            <person name="Theil S."/>
            <person name="Citti C."/>
            <person name="Thiaucourt F."/>
            <person name="Blanchard A."/>
        </authorList>
    </citation>
    <scope>NUCLEOTIDE SEQUENCE [LARGE SCALE GENOMIC DNA]</scope>
    <source>
        <strain evidence="8 9">NCTC 246</strain>
    </source>
</reference>
<proteinExistence type="inferred from homology"/>
<dbReference type="OrthoDB" id="9802815at2"/>
<keyword evidence="9" id="KW-1185">Reference proteome</keyword>
<dbReference type="GO" id="GO:0004479">
    <property type="term" value="F:methionyl-tRNA formyltransferase activity"/>
    <property type="evidence" value="ECO:0007669"/>
    <property type="project" value="UniProtKB-UniRule"/>
</dbReference>
<dbReference type="InterPro" id="IPR036477">
    <property type="entry name" value="Formyl_transf_N_sf"/>
</dbReference>
<dbReference type="InterPro" id="IPR044135">
    <property type="entry name" value="Met-tRNA-FMT_C"/>
</dbReference>
<evidence type="ECO:0000256" key="1">
    <source>
        <dbReference type="ARBA" id="ARBA00010699"/>
    </source>
</evidence>
<dbReference type="NCBIfam" id="TIGR00460">
    <property type="entry name" value="fmt"/>
    <property type="match status" value="1"/>
</dbReference>
<organism evidence="8 9">
    <name type="scientific">Ureaplasma diversum NCTC 246</name>
    <dbReference type="NCBI Taxonomy" id="1188241"/>
    <lineage>
        <taxon>Bacteria</taxon>
        <taxon>Bacillati</taxon>
        <taxon>Mycoplasmatota</taxon>
        <taxon>Mycoplasmoidales</taxon>
        <taxon>Mycoplasmoidaceae</taxon>
        <taxon>Ureaplasma</taxon>
    </lineage>
</organism>
<dbReference type="Pfam" id="PF02911">
    <property type="entry name" value="Formyl_trans_C"/>
    <property type="match status" value="1"/>
</dbReference>
<dbReference type="PANTHER" id="PTHR11138:SF5">
    <property type="entry name" value="METHIONYL-TRNA FORMYLTRANSFERASE, MITOCHONDRIAL"/>
    <property type="match status" value="1"/>
</dbReference>
<keyword evidence="4 5" id="KW-0648">Protein biosynthesis</keyword>
<accession>A0A084F177</accession>
<evidence type="ECO:0000313" key="9">
    <source>
        <dbReference type="Proteomes" id="UP000028537"/>
    </source>
</evidence>
<dbReference type="RefSeq" id="WP_038102114.1">
    <property type="nucleotide sequence ID" value="NZ_JFDP01000031.1"/>
</dbReference>
<comment type="similarity">
    <text evidence="1 5">Belongs to the Fmt family.</text>
</comment>
<dbReference type="PANTHER" id="PTHR11138">
    <property type="entry name" value="METHIONYL-TRNA FORMYLTRANSFERASE"/>
    <property type="match status" value="1"/>
</dbReference>
<feature type="domain" description="Formyl transferase N-terminal" evidence="6">
    <location>
        <begin position="5"/>
        <end position="177"/>
    </location>
</feature>
<evidence type="ECO:0000259" key="7">
    <source>
        <dbReference type="Pfam" id="PF02911"/>
    </source>
</evidence>
<evidence type="ECO:0000313" key="8">
    <source>
        <dbReference type="EMBL" id="KEZ23969.1"/>
    </source>
</evidence>
<dbReference type="InterPro" id="IPR011034">
    <property type="entry name" value="Formyl_transferase-like_C_sf"/>
</dbReference>
<dbReference type="InterPro" id="IPR005794">
    <property type="entry name" value="Fmt"/>
</dbReference>
<feature type="binding site" evidence="5">
    <location>
        <begin position="111"/>
        <end position="114"/>
    </location>
    <ligand>
        <name>(6S)-5,6,7,8-tetrahydrofolate</name>
        <dbReference type="ChEBI" id="CHEBI:57453"/>
    </ligand>
</feature>
<comment type="function">
    <text evidence="5">Attaches a formyl group to the free amino group of methionyl-tRNA(fMet). The formyl group appears to play a dual role in the initiator identity of N-formylmethionyl-tRNA by promoting its recognition by IF2 and preventing the misappropriation of this tRNA by the elongation apparatus.</text>
</comment>
<comment type="catalytic activity">
    <reaction evidence="5">
        <text>L-methionyl-tRNA(fMet) + (6R)-10-formyltetrahydrofolate = N-formyl-L-methionyl-tRNA(fMet) + (6S)-5,6,7,8-tetrahydrofolate + H(+)</text>
        <dbReference type="Rhea" id="RHEA:24380"/>
        <dbReference type="Rhea" id="RHEA-COMP:9952"/>
        <dbReference type="Rhea" id="RHEA-COMP:9953"/>
        <dbReference type="ChEBI" id="CHEBI:15378"/>
        <dbReference type="ChEBI" id="CHEBI:57453"/>
        <dbReference type="ChEBI" id="CHEBI:78530"/>
        <dbReference type="ChEBI" id="CHEBI:78844"/>
        <dbReference type="ChEBI" id="CHEBI:195366"/>
        <dbReference type="EC" id="2.1.2.9"/>
    </reaction>
</comment>
<keyword evidence="3 5" id="KW-0808">Transferase</keyword>
<protein>
    <recommendedName>
        <fullName evidence="2 5">Methionyl-tRNA formyltransferase</fullName>
        <ecNumber evidence="2 5">2.1.2.9</ecNumber>
    </recommendedName>
</protein>
<dbReference type="AlphaFoldDB" id="A0A084F177"/>
<evidence type="ECO:0000256" key="3">
    <source>
        <dbReference type="ARBA" id="ARBA00022679"/>
    </source>
</evidence>
<name>A0A084F177_9BACT</name>
<gene>
    <name evidence="5 8" type="primary">fmt</name>
    <name evidence="8" type="ORF">UDIV_1850</name>
</gene>
<dbReference type="SUPFAM" id="SSF53328">
    <property type="entry name" value="Formyltransferase"/>
    <property type="match status" value="1"/>
</dbReference>
<feature type="domain" description="Formyl transferase C-terminal" evidence="7">
    <location>
        <begin position="205"/>
        <end position="301"/>
    </location>
</feature>
<dbReference type="InterPro" id="IPR002376">
    <property type="entry name" value="Formyl_transf_N"/>
</dbReference>
<evidence type="ECO:0000256" key="4">
    <source>
        <dbReference type="ARBA" id="ARBA00022917"/>
    </source>
</evidence>
<dbReference type="Proteomes" id="UP000028537">
    <property type="component" value="Unassembled WGS sequence"/>
</dbReference>
<dbReference type="EC" id="2.1.2.9" evidence="2 5"/>
<evidence type="ECO:0000256" key="2">
    <source>
        <dbReference type="ARBA" id="ARBA00012261"/>
    </source>
</evidence>
<dbReference type="InterPro" id="IPR005793">
    <property type="entry name" value="Formyl_trans_C"/>
</dbReference>
<dbReference type="HAMAP" id="MF_00182">
    <property type="entry name" value="Formyl_trans"/>
    <property type="match status" value="1"/>
</dbReference>
<dbReference type="eggNOG" id="COG0223">
    <property type="taxonomic scope" value="Bacteria"/>
</dbReference>
<dbReference type="Gene3D" id="3.40.50.12230">
    <property type="match status" value="1"/>
</dbReference>
<evidence type="ECO:0000259" key="6">
    <source>
        <dbReference type="Pfam" id="PF00551"/>
    </source>
</evidence>
<sequence length="306" mass="34422">MNKPKIIFFGTPQIAKIVLQRLFSIKNIDLLAVVAQPDSMKNRKGEILNGAVKQFCLDHHIPIFQPAKISTIFNELNELAPDLIITCAYGQFIPQSIINIPKYKIVNVHASLLPKLRGGAPIHYAIINNEKETGITLMHTIKKMDAGNILFQRSIPINDQTTTKDLTLQLAELGADMIEDHLFDLLDENLVGDVQDEELVTFAYNITKEQTIINFNQSALMVLRFVNGMFDKPMALMDYKNNLIKIHKIAITTNKSTQTPGTVFIKDKKLYVATVDFNVELLLIQLPNKNPAQPNQILNGNNIFTS</sequence>
<dbReference type="CDD" id="cd08704">
    <property type="entry name" value="Met_tRNA_FMT_C"/>
    <property type="match status" value="1"/>
</dbReference>
<dbReference type="GO" id="GO:0005829">
    <property type="term" value="C:cytosol"/>
    <property type="evidence" value="ECO:0007669"/>
    <property type="project" value="TreeGrafter"/>
</dbReference>
<dbReference type="CDD" id="cd08646">
    <property type="entry name" value="FMT_core_Met-tRNA-FMT_N"/>
    <property type="match status" value="1"/>
</dbReference>
<dbReference type="SUPFAM" id="SSF50486">
    <property type="entry name" value="FMT C-terminal domain-like"/>
    <property type="match status" value="1"/>
</dbReference>
<dbReference type="Pfam" id="PF00551">
    <property type="entry name" value="Formyl_trans_N"/>
    <property type="match status" value="1"/>
</dbReference>
<dbReference type="EMBL" id="JFDP01000031">
    <property type="protein sequence ID" value="KEZ23969.1"/>
    <property type="molecule type" value="Genomic_DNA"/>
</dbReference>
<dbReference type="InterPro" id="IPR041711">
    <property type="entry name" value="Met-tRNA-FMT_N"/>
</dbReference>
<comment type="caution">
    <text evidence="8">The sequence shown here is derived from an EMBL/GenBank/DDBJ whole genome shotgun (WGS) entry which is preliminary data.</text>
</comment>